<sequence>MMAGLVKRHQMRVAVAMAAAAAPVDAAAPNSGPYQLMMHALVNDLRTLKDVQSIERKIALKREMLDKYRDYIDGILTADKGGQDEVVTTIMVWLLDTLNFSDALVLAEYALRHGLALPPKYNRDVPTLLLDEISDAALQKLVPLDAKLLGELTLAQALTEGRDAPDQARAKLHRVMGETLTALAGDLADEDAQRMAAGALQHLNRAKQLDSAVGVVKLIEQLERKIKKAEGGAPPQGGKDGDSPANPAEGDTPPPKA</sequence>
<organism evidence="2">
    <name type="scientific">plant metagenome</name>
    <dbReference type="NCBI Taxonomy" id="1297885"/>
    <lineage>
        <taxon>unclassified sequences</taxon>
        <taxon>metagenomes</taxon>
        <taxon>organismal metagenomes</taxon>
    </lineage>
</organism>
<dbReference type="InterPro" id="IPR010270">
    <property type="entry name" value="Phage_P2_GpM"/>
</dbReference>
<dbReference type="EMBL" id="CAADIF010000002">
    <property type="protein sequence ID" value="VFR58374.1"/>
    <property type="molecule type" value="Genomic_DNA"/>
</dbReference>
<dbReference type="GO" id="GO:0003677">
    <property type="term" value="F:DNA binding"/>
    <property type="evidence" value="ECO:0007669"/>
    <property type="project" value="InterPro"/>
</dbReference>
<keyword evidence="2" id="KW-0540">Nuclease</keyword>
<feature type="region of interest" description="Disordered" evidence="1">
    <location>
        <begin position="227"/>
        <end position="257"/>
    </location>
</feature>
<protein>
    <submittedName>
        <fullName evidence="2">Phage terminase, endonuclease subunit</fullName>
    </submittedName>
</protein>
<proteinExistence type="predicted"/>
<dbReference type="GO" id="GO:0004519">
    <property type="term" value="F:endonuclease activity"/>
    <property type="evidence" value="ECO:0007669"/>
    <property type="project" value="UniProtKB-KW"/>
</dbReference>
<dbReference type="Pfam" id="PF05944">
    <property type="entry name" value="Phage_term_smal"/>
    <property type="match status" value="1"/>
</dbReference>
<dbReference type="AlphaFoldDB" id="A0A484S6Z2"/>
<gene>
    <name evidence="2" type="ORF">ANK2_2789</name>
</gene>
<keyword evidence="2" id="KW-0255">Endonuclease</keyword>
<accession>A0A484S6Z2</accession>
<evidence type="ECO:0000313" key="2">
    <source>
        <dbReference type="EMBL" id="VFR58374.1"/>
    </source>
</evidence>
<evidence type="ECO:0000256" key="1">
    <source>
        <dbReference type="SAM" id="MobiDB-lite"/>
    </source>
</evidence>
<keyword evidence="2" id="KW-0378">Hydrolase</keyword>
<name>A0A484S6Z2_9ZZZZ</name>
<dbReference type="GO" id="GO:0019069">
    <property type="term" value="P:viral capsid assembly"/>
    <property type="evidence" value="ECO:0007669"/>
    <property type="project" value="InterPro"/>
</dbReference>
<reference evidence="2" key="1">
    <citation type="submission" date="2019-03" db="EMBL/GenBank/DDBJ databases">
        <authorList>
            <person name="Danneels B."/>
        </authorList>
    </citation>
    <scope>NUCLEOTIDE SEQUENCE</scope>
</reference>